<dbReference type="Pfam" id="PF02657">
    <property type="entry name" value="SufE"/>
    <property type="match status" value="1"/>
</dbReference>
<comment type="similarity">
    <text evidence="1">Belongs to the SufE family.</text>
</comment>
<dbReference type="RefSeq" id="WP_377171041.1">
    <property type="nucleotide sequence ID" value="NZ_JBHSMQ010000011.1"/>
</dbReference>
<dbReference type="InterPro" id="IPR003808">
    <property type="entry name" value="Fe-S_metab-assoc_dom"/>
</dbReference>
<evidence type="ECO:0000256" key="1">
    <source>
        <dbReference type="ARBA" id="ARBA00010282"/>
    </source>
</evidence>
<keyword evidence="4" id="KW-1185">Reference proteome</keyword>
<dbReference type="Gene3D" id="3.90.1010.10">
    <property type="match status" value="1"/>
</dbReference>
<evidence type="ECO:0000259" key="2">
    <source>
        <dbReference type="Pfam" id="PF02657"/>
    </source>
</evidence>
<evidence type="ECO:0000313" key="3">
    <source>
        <dbReference type="EMBL" id="MFC5457580.1"/>
    </source>
</evidence>
<evidence type="ECO:0000313" key="4">
    <source>
        <dbReference type="Proteomes" id="UP001596052"/>
    </source>
</evidence>
<proteinExistence type="inferred from homology"/>
<dbReference type="SUPFAM" id="SSF82649">
    <property type="entry name" value="SufE/NifU"/>
    <property type="match status" value="1"/>
</dbReference>
<sequence length="141" mass="15325">MSLAEKQQALIDDLNFIPDPHERLNAVVSRGTAMKLDAAHKTEANLVPGCVSRVWLHGECLEGKTRFTCDAESPMVKGLASLLCDLYSGATPAEAAAEEPRVWEACSFTKMLSPTRLNGLANMRLKIRAMAEQFSTSTASN</sequence>
<organism evidence="3 4">
    <name type="scientific">Prosthecobacter fluviatilis</name>
    <dbReference type="NCBI Taxonomy" id="445931"/>
    <lineage>
        <taxon>Bacteria</taxon>
        <taxon>Pseudomonadati</taxon>
        <taxon>Verrucomicrobiota</taxon>
        <taxon>Verrucomicrobiia</taxon>
        <taxon>Verrucomicrobiales</taxon>
        <taxon>Verrucomicrobiaceae</taxon>
        <taxon>Prosthecobacter</taxon>
    </lineage>
</organism>
<protein>
    <submittedName>
        <fullName evidence="3">SufE family protein</fullName>
    </submittedName>
</protein>
<reference evidence="4" key="1">
    <citation type="journal article" date="2019" name="Int. J. Syst. Evol. Microbiol.">
        <title>The Global Catalogue of Microorganisms (GCM) 10K type strain sequencing project: providing services to taxonomists for standard genome sequencing and annotation.</title>
        <authorList>
            <consortium name="The Broad Institute Genomics Platform"/>
            <consortium name="The Broad Institute Genome Sequencing Center for Infectious Disease"/>
            <person name="Wu L."/>
            <person name="Ma J."/>
        </authorList>
    </citation>
    <scope>NUCLEOTIDE SEQUENCE [LARGE SCALE GENOMIC DNA]</scope>
    <source>
        <strain evidence="4">CGMCC 4.1469</strain>
    </source>
</reference>
<dbReference type="PANTHER" id="PTHR43597:SF5">
    <property type="entry name" value="SUFE-LIKE PROTEIN 2, CHLOROPLASTIC"/>
    <property type="match status" value="1"/>
</dbReference>
<feature type="domain" description="Fe-S metabolism associated" evidence="2">
    <location>
        <begin position="12"/>
        <end position="129"/>
    </location>
</feature>
<dbReference type="Proteomes" id="UP001596052">
    <property type="component" value="Unassembled WGS sequence"/>
</dbReference>
<dbReference type="EMBL" id="JBHSMQ010000011">
    <property type="protein sequence ID" value="MFC5457580.1"/>
    <property type="molecule type" value="Genomic_DNA"/>
</dbReference>
<dbReference type="PANTHER" id="PTHR43597">
    <property type="entry name" value="SULFUR ACCEPTOR PROTEIN CSDE"/>
    <property type="match status" value="1"/>
</dbReference>
<name>A0ABW0KVN1_9BACT</name>
<comment type="caution">
    <text evidence="3">The sequence shown here is derived from an EMBL/GenBank/DDBJ whole genome shotgun (WGS) entry which is preliminary data.</text>
</comment>
<accession>A0ABW0KVN1</accession>
<gene>
    <name evidence="3" type="ORF">ACFQDI_22115</name>
</gene>